<dbReference type="PANTHER" id="PTHR45747">
    <property type="entry name" value="HISTONE-LYSINE N-METHYLTRANSFERASE E(Z)"/>
    <property type="match status" value="1"/>
</dbReference>
<dbReference type="AlphaFoldDB" id="A0A392NIX8"/>
<dbReference type="GO" id="GO:0031507">
    <property type="term" value="P:heterochromatin formation"/>
    <property type="evidence" value="ECO:0007669"/>
    <property type="project" value="TreeGrafter"/>
</dbReference>
<keyword evidence="1" id="KW-0808">Transferase</keyword>
<accession>A0A392NIX8</accession>
<dbReference type="CDD" id="cd00167">
    <property type="entry name" value="SANT"/>
    <property type="match status" value="1"/>
</dbReference>
<name>A0A392NIX8_9FABA</name>
<dbReference type="InterPro" id="IPR045318">
    <property type="entry name" value="EZH1/2-like"/>
</dbReference>
<evidence type="ECO:0000313" key="2">
    <source>
        <dbReference type="Proteomes" id="UP000265520"/>
    </source>
</evidence>
<dbReference type="GO" id="GO:0046976">
    <property type="term" value="F:histone H3K27 methyltransferase activity"/>
    <property type="evidence" value="ECO:0007669"/>
    <property type="project" value="TreeGrafter"/>
</dbReference>
<dbReference type="Proteomes" id="UP000265520">
    <property type="component" value="Unassembled WGS sequence"/>
</dbReference>
<dbReference type="EMBL" id="LXQA010041500">
    <property type="protein sequence ID" value="MCH99846.1"/>
    <property type="molecule type" value="Genomic_DNA"/>
</dbReference>
<reference evidence="1 2" key="1">
    <citation type="journal article" date="2018" name="Front. Plant Sci.">
        <title>Red Clover (Trifolium pratense) and Zigzag Clover (T. medium) - A Picture of Genomic Similarities and Differences.</title>
        <authorList>
            <person name="Dluhosova J."/>
            <person name="Istvanek J."/>
            <person name="Nedelnik J."/>
            <person name="Repkova J."/>
        </authorList>
    </citation>
    <scope>NUCLEOTIDE SEQUENCE [LARGE SCALE GENOMIC DNA]</scope>
    <source>
        <strain evidence="2">cv. 10/8</strain>
        <tissue evidence="1">Leaf</tissue>
    </source>
</reference>
<dbReference type="GO" id="GO:0005634">
    <property type="term" value="C:nucleus"/>
    <property type="evidence" value="ECO:0007669"/>
    <property type="project" value="TreeGrafter"/>
</dbReference>
<comment type="caution">
    <text evidence="1">The sequence shown here is derived from an EMBL/GenBank/DDBJ whole genome shotgun (WGS) entry which is preliminary data.</text>
</comment>
<dbReference type="GO" id="GO:0003682">
    <property type="term" value="F:chromatin binding"/>
    <property type="evidence" value="ECO:0007669"/>
    <property type="project" value="TreeGrafter"/>
</dbReference>
<gene>
    <name evidence="1" type="ORF">A2U01_0020861</name>
</gene>
<protein>
    <submittedName>
        <fullName evidence="1">Histone-lysine N-methyltransferase EZA1-like</fullName>
    </submittedName>
</protein>
<keyword evidence="2" id="KW-1185">Reference proteome</keyword>
<organism evidence="1 2">
    <name type="scientific">Trifolium medium</name>
    <dbReference type="NCBI Taxonomy" id="97028"/>
    <lineage>
        <taxon>Eukaryota</taxon>
        <taxon>Viridiplantae</taxon>
        <taxon>Streptophyta</taxon>
        <taxon>Embryophyta</taxon>
        <taxon>Tracheophyta</taxon>
        <taxon>Spermatophyta</taxon>
        <taxon>Magnoliopsida</taxon>
        <taxon>eudicotyledons</taxon>
        <taxon>Gunneridae</taxon>
        <taxon>Pentapetalae</taxon>
        <taxon>rosids</taxon>
        <taxon>fabids</taxon>
        <taxon>Fabales</taxon>
        <taxon>Fabaceae</taxon>
        <taxon>Papilionoideae</taxon>
        <taxon>50 kb inversion clade</taxon>
        <taxon>NPAAA clade</taxon>
        <taxon>Hologalegina</taxon>
        <taxon>IRL clade</taxon>
        <taxon>Trifolieae</taxon>
        <taxon>Trifolium</taxon>
    </lineage>
</organism>
<dbReference type="InterPro" id="IPR001005">
    <property type="entry name" value="SANT/Myb"/>
</dbReference>
<dbReference type="PANTHER" id="PTHR45747:SF14">
    <property type="entry name" value="HISTONE-LYSINE N-METHYLTRANSFERASE EZA1"/>
    <property type="match status" value="1"/>
</dbReference>
<sequence>MLGFSYWKPLEKELYLKGVEMFGRNSCLIARNLLSGLKTCMEISSYMHDGGVSMPYRSIIAASSIMNDSGKIDTECTVSLQAFLFPSSFTLHSHVLS</sequence>
<keyword evidence="1" id="KW-0489">Methyltransferase</keyword>
<evidence type="ECO:0000313" key="1">
    <source>
        <dbReference type="EMBL" id="MCH99846.1"/>
    </source>
</evidence>
<dbReference type="GO" id="GO:0032259">
    <property type="term" value="P:methylation"/>
    <property type="evidence" value="ECO:0007669"/>
    <property type="project" value="UniProtKB-KW"/>
</dbReference>
<proteinExistence type="predicted"/>